<evidence type="ECO:0000313" key="1">
    <source>
        <dbReference type="EMBL" id="VUC24009.1"/>
    </source>
</evidence>
<comment type="caution">
    <text evidence="1">The sequence shown here is derived from an EMBL/GenBank/DDBJ whole genome shotgun (WGS) entry which is preliminary data.</text>
</comment>
<name>A0ABY6TZ83_BIOOC</name>
<sequence>MSHPTLKVAQFTTELQKPISFQGLSLNMDSLTPHSKQLRAAIDDVVQRGQQDSLGDTLSNALNAITYRYISTGDPVTQFEIELNDLWYVLIQAGKNINTRSPRQDTIIRHLLATRALEPLQRSELAQSSDSDLRGITTFSDGRTLWSGLPLLSLSLVDEFTKHYYRDSYNSIQRENMAGFLGRLLSVGVYDGPALCALSLFREALETPRPLVTHSDSKELALGALISALAQMSQTWEYGLAILSSNQQSVTTAALTYHGDFPHLSEPGELARLAGITAADSQSGFSPQRWAFWIQRLETLSKCERESIQGDAEACLHAMKESAKNTQLL</sequence>
<dbReference type="InterPro" id="IPR022085">
    <property type="entry name" value="OpdG"/>
</dbReference>
<accession>A0ABY6TZ83</accession>
<keyword evidence="2" id="KW-1185">Reference proteome</keyword>
<gene>
    <name evidence="1" type="ORF">CLO192961_LOCUS132560</name>
</gene>
<dbReference type="PANTHER" id="PTHR38797:SF7">
    <property type="entry name" value="TRANSCRIPTION FACTOR DOMAIN-CONTAINING PROTEIN"/>
    <property type="match status" value="1"/>
</dbReference>
<dbReference type="Pfam" id="PF12311">
    <property type="entry name" value="DUF3632"/>
    <property type="match status" value="1"/>
</dbReference>
<evidence type="ECO:0000313" key="2">
    <source>
        <dbReference type="Proteomes" id="UP000766486"/>
    </source>
</evidence>
<dbReference type="EMBL" id="CABFNS010000715">
    <property type="protein sequence ID" value="VUC24009.1"/>
    <property type="molecule type" value="Genomic_DNA"/>
</dbReference>
<dbReference type="InterPro" id="IPR053204">
    <property type="entry name" value="Oxopyrrolidines_Biosynth-assoc"/>
</dbReference>
<reference evidence="1 2" key="1">
    <citation type="submission" date="2019-06" db="EMBL/GenBank/DDBJ databases">
        <authorList>
            <person name="Broberg M."/>
        </authorList>
    </citation>
    <scope>NUCLEOTIDE SEQUENCE [LARGE SCALE GENOMIC DNA]</scope>
</reference>
<protein>
    <submittedName>
        <fullName evidence="1">Uncharacterized protein</fullName>
    </submittedName>
</protein>
<proteinExistence type="predicted"/>
<dbReference type="PANTHER" id="PTHR38797">
    <property type="entry name" value="NUCLEAR PORE COMPLEX PROTEIN NUP85-RELATED"/>
    <property type="match status" value="1"/>
</dbReference>
<dbReference type="Proteomes" id="UP000766486">
    <property type="component" value="Unassembled WGS sequence"/>
</dbReference>
<organism evidence="1 2">
    <name type="scientific">Bionectria ochroleuca</name>
    <name type="common">Gliocladium roseum</name>
    <dbReference type="NCBI Taxonomy" id="29856"/>
    <lineage>
        <taxon>Eukaryota</taxon>
        <taxon>Fungi</taxon>
        <taxon>Dikarya</taxon>
        <taxon>Ascomycota</taxon>
        <taxon>Pezizomycotina</taxon>
        <taxon>Sordariomycetes</taxon>
        <taxon>Hypocreomycetidae</taxon>
        <taxon>Hypocreales</taxon>
        <taxon>Bionectriaceae</taxon>
        <taxon>Clonostachys</taxon>
    </lineage>
</organism>